<dbReference type="Proteomes" id="UP001172155">
    <property type="component" value="Unassembled WGS sequence"/>
</dbReference>
<protein>
    <submittedName>
        <fullName evidence="2">Uncharacterized protein</fullName>
    </submittedName>
</protein>
<dbReference type="AlphaFoldDB" id="A0AA40K8R4"/>
<evidence type="ECO:0000313" key="2">
    <source>
        <dbReference type="EMBL" id="KAK0749552.1"/>
    </source>
</evidence>
<sequence>MFRIEIYRYRYRCATFPLPPPPPCPPALSCSSISPPDAYVYLESPQDIHEGAPTRIIVRERGGANENHVQWVLAADVVPLSPFRATSTAHGMVLCTNFANDRGDMVWLRSDQPLIPGRRTCPVVNLRLLRGAEVCVKDVRWRADWKAKRRGGGREERPGREAGGGMPSSHDGAGHQGKKRLTMVGPVFRWHGQELRSCVAQRIHGEGWVFDGAEGALELVSTEELRRHYDDDSIRRIDGGSGSGSL</sequence>
<evidence type="ECO:0000256" key="1">
    <source>
        <dbReference type="SAM" id="MobiDB-lite"/>
    </source>
</evidence>
<comment type="caution">
    <text evidence="2">The sequence shown here is derived from an EMBL/GenBank/DDBJ whole genome shotgun (WGS) entry which is preliminary data.</text>
</comment>
<feature type="compositionally biased region" description="Basic and acidic residues" evidence="1">
    <location>
        <begin position="147"/>
        <end position="160"/>
    </location>
</feature>
<evidence type="ECO:0000313" key="3">
    <source>
        <dbReference type="Proteomes" id="UP001172155"/>
    </source>
</evidence>
<name>A0AA40K8R4_9PEZI</name>
<accession>A0AA40K8R4</accession>
<gene>
    <name evidence="2" type="ORF">B0T18DRAFT_445386</name>
</gene>
<dbReference type="EMBL" id="JAUKUD010000003">
    <property type="protein sequence ID" value="KAK0749552.1"/>
    <property type="molecule type" value="Genomic_DNA"/>
</dbReference>
<proteinExistence type="predicted"/>
<organism evidence="2 3">
    <name type="scientific">Schizothecium vesticola</name>
    <dbReference type="NCBI Taxonomy" id="314040"/>
    <lineage>
        <taxon>Eukaryota</taxon>
        <taxon>Fungi</taxon>
        <taxon>Dikarya</taxon>
        <taxon>Ascomycota</taxon>
        <taxon>Pezizomycotina</taxon>
        <taxon>Sordariomycetes</taxon>
        <taxon>Sordariomycetidae</taxon>
        <taxon>Sordariales</taxon>
        <taxon>Schizotheciaceae</taxon>
        <taxon>Schizothecium</taxon>
    </lineage>
</organism>
<keyword evidence="3" id="KW-1185">Reference proteome</keyword>
<reference evidence="2" key="1">
    <citation type="submission" date="2023-06" db="EMBL/GenBank/DDBJ databases">
        <title>Genome-scale phylogeny and comparative genomics of the fungal order Sordariales.</title>
        <authorList>
            <consortium name="Lawrence Berkeley National Laboratory"/>
            <person name="Hensen N."/>
            <person name="Bonometti L."/>
            <person name="Westerberg I."/>
            <person name="Brannstrom I.O."/>
            <person name="Guillou S."/>
            <person name="Cros-Aarteil S."/>
            <person name="Calhoun S."/>
            <person name="Haridas S."/>
            <person name="Kuo A."/>
            <person name="Mondo S."/>
            <person name="Pangilinan J."/>
            <person name="Riley R."/>
            <person name="LaButti K."/>
            <person name="Andreopoulos B."/>
            <person name="Lipzen A."/>
            <person name="Chen C."/>
            <person name="Yanf M."/>
            <person name="Daum C."/>
            <person name="Ng V."/>
            <person name="Clum A."/>
            <person name="Steindorff A."/>
            <person name="Ohm R."/>
            <person name="Martin F."/>
            <person name="Silar P."/>
            <person name="Natvig D."/>
            <person name="Lalanne C."/>
            <person name="Gautier V."/>
            <person name="Ament-velasquez S.L."/>
            <person name="Kruys A."/>
            <person name="Hutchinson M.I."/>
            <person name="Powell A.J."/>
            <person name="Barry K."/>
            <person name="Miller A.N."/>
            <person name="Grigoriev I.V."/>
            <person name="Debuchy R."/>
            <person name="Gladieux P."/>
            <person name="Thoren M.H."/>
            <person name="Johannesson H."/>
        </authorList>
    </citation>
    <scope>NUCLEOTIDE SEQUENCE</scope>
    <source>
        <strain evidence="2">SMH3187-1</strain>
    </source>
</reference>
<feature type="region of interest" description="Disordered" evidence="1">
    <location>
        <begin position="147"/>
        <end position="178"/>
    </location>
</feature>